<evidence type="ECO:0000256" key="10">
    <source>
        <dbReference type="RuleBase" id="RU362125"/>
    </source>
</evidence>
<evidence type="ECO:0000256" key="1">
    <source>
        <dbReference type="ARBA" id="ARBA00001974"/>
    </source>
</evidence>
<dbReference type="SUPFAM" id="SSF56645">
    <property type="entry name" value="Acyl-CoA dehydrogenase NM domain-like"/>
    <property type="match status" value="1"/>
</dbReference>
<feature type="domain" description="Acyl-CoA oxidase/dehydrogenase middle" evidence="12">
    <location>
        <begin position="161"/>
        <end position="269"/>
    </location>
</feature>
<dbReference type="Pfam" id="PF00441">
    <property type="entry name" value="Acyl-CoA_dh_1"/>
    <property type="match status" value="1"/>
</dbReference>
<evidence type="ECO:0000256" key="7">
    <source>
        <dbReference type="ARBA" id="ARBA00058683"/>
    </source>
</evidence>
<evidence type="ECO:0000259" key="12">
    <source>
        <dbReference type="Pfam" id="PF02770"/>
    </source>
</evidence>
<dbReference type="GeneID" id="93367057"/>
<organism evidence="15 16">
    <name type="scientific">Planktomarina temperata RCA23</name>
    <dbReference type="NCBI Taxonomy" id="666509"/>
    <lineage>
        <taxon>Bacteria</taxon>
        <taxon>Pseudomonadati</taxon>
        <taxon>Pseudomonadota</taxon>
        <taxon>Alphaproteobacteria</taxon>
        <taxon>Rhodobacterales</taxon>
        <taxon>Paracoccaceae</taxon>
        <taxon>Planktomarina</taxon>
    </lineage>
</organism>
<dbReference type="PANTHER" id="PTHR42803">
    <property type="entry name" value="ACYL-COA DEHYDROGENASE"/>
    <property type="match status" value="1"/>
</dbReference>
<dbReference type="InterPro" id="IPR052166">
    <property type="entry name" value="Diverse_Acyl-CoA_DH"/>
</dbReference>
<proteinExistence type="inferred from homology"/>
<dbReference type="Pfam" id="PF02770">
    <property type="entry name" value="Acyl-CoA_dh_M"/>
    <property type="match status" value="1"/>
</dbReference>
<comment type="similarity">
    <text evidence="2 10">Belongs to the acyl-CoA dehydrogenase family.</text>
</comment>
<sequence>MPYQAPVSEYQFIFDQVVPLAPVVANECFSEATQDLTDAVLNECGKMCDTVMAPLQRPGDLHPAKLENGVVRTPPGFADGYAAIAESGWVGISATPEHGGMGLPMALNTAMHDMMCGACISLNLCPLLSQGQIEALEHHANADLQALYLPKLISGEWTGTMNLTEPHAGSDVGALSSKAEPQADGSYKISGQKIFITWGEHDVAENICHLVLARLPGAKPGPKGISLFLVPKFIPHADGSLGARNDLRCVSLEHKLGIHGSPTAVMEFSGATGWLVGEEHNGMACMFTMMNNARLAVGMQGVGVAEGAYQHALAYAMDRKQGRAPIADGTGTIIDHADVRRMLAQMKADIFAARSIGVACAIAIDMAKATGDTDWQARAALLTPIAKSFGSDTGVAVADLGVQIHGGMGFVEETAAAQYLRDARITPIYEGTNGIQSMDLVARKMMDGGAAAFALMDDMEALASASNSDLAKAVLAAIAQLRATTQWVVSQELNERFAGSVAYQKAFARVLGGYFHLVASMSGQAKRQRLARVYINSLLPEAASLCAQAQAGAADLYALELDDFAA</sequence>
<dbReference type="Gene3D" id="2.40.110.10">
    <property type="entry name" value="Butyryl-CoA Dehydrogenase, subunit A, domain 2"/>
    <property type="match status" value="1"/>
</dbReference>
<dbReference type="Proteomes" id="UP000028680">
    <property type="component" value="Chromosome"/>
</dbReference>
<dbReference type="InterPro" id="IPR013786">
    <property type="entry name" value="AcylCoA_DH/ox_N"/>
</dbReference>
<dbReference type="InterPro" id="IPR006091">
    <property type="entry name" value="Acyl-CoA_Oxase/DH_mid-dom"/>
</dbReference>
<dbReference type="InterPro" id="IPR009100">
    <property type="entry name" value="AcylCoA_DH/oxidase_NM_dom_sf"/>
</dbReference>
<dbReference type="Gene3D" id="1.10.540.10">
    <property type="entry name" value="Acyl-CoA dehydrogenase/oxidase, N-terminal domain"/>
    <property type="match status" value="1"/>
</dbReference>
<dbReference type="InterPro" id="IPR046373">
    <property type="entry name" value="Acyl-CoA_Oxase/DH_mid-dom_sf"/>
</dbReference>
<dbReference type="SUPFAM" id="SSF47203">
    <property type="entry name" value="Acyl-CoA dehydrogenase C-terminal domain-like"/>
    <property type="match status" value="1"/>
</dbReference>
<keyword evidence="4 10" id="KW-0274">FAD</keyword>
<evidence type="ECO:0000256" key="9">
    <source>
        <dbReference type="ARBA" id="ARBA00069043"/>
    </source>
</evidence>
<dbReference type="EMBL" id="CP003984">
    <property type="protein sequence ID" value="AII86129.1"/>
    <property type="molecule type" value="Genomic_DNA"/>
</dbReference>
<dbReference type="RefSeq" id="WP_044048999.1">
    <property type="nucleotide sequence ID" value="NZ_CP003984.1"/>
</dbReference>
<feature type="domain" description="Acyl-CoA dehydrogenase/oxidase N-terminal" evidence="13">
    <location>
        <begin position="81"/>
        <end position="156"/>
    </location>
</feature>
<keyword evidence="16" id="KW-1185">Reference proteome</keyword>
<keyword evidence="3 10" id="KW-0285">Flavoprotein</keyword>
<dbReference type="PANTHER" id="PTHR42803:SF1">
    <property type="entry name" value="BROAD-SPECIFICITY LINEAR ACYL-COA DEHYDROGENASE FADE5"/>
    <property type="match status" value="1"/>
</dbReference>
<dbReference type="AlphaFoldDB" id="A0AAN0RH54"/>
<dbReference type="InterPro" id="IPR036250">
    <property type="entry name" value="AcylCo_DH-like_C"/>
</dbReference>
<evidence type="ECO:0000256" key="8">
    <source>
        <dbReference type="ARBA" id="ARBA00066694"/>
    </source>
</evidence>
<comment type="function">
    <text evidence="7">Involved in the assimilation of dimethylsulphoniopropionate (DMSP), an important compound in the fixation of carbon in marine phytoplankton, by mediating the conversion of 3-(methylthio)propanoyl-CoA (MMPA-CoA) to 3-(methylthio)acryloyl-CoA (MTA-CoA).</text>
</comment>
<dbReference type="KEGG" id="ptp:RCA23_c05700"/>
<reference evidence="15 16" key="1">
    <citation type="journal article" date="2014" name="ISME J.">
        <title>Adaptation of an abundant Roseobacter RCA organism to pelagic systems revealed by genomic and transcriptomic analyses.</title>
        <authorList>
            <person name="Voget S."/>
            <person name="Wemheuer B."/>
            <person name="Brinkhoff T."/>
            <person name="Vollmers J."/>
            <person name="Dietrich S."/>
            <person name="Giebel H.A."/>
            <person name="Beardsley C."/>
            <person name="Sardemann C."/>
            <person name="Bakenhus I."/>
            <person name="Billerbeck S."/>
            <person name="Daniel R."/>
            <person name="Simon M."/>
        </authorList>
    </citation>
    <scope>NUCLEOTIDE SEQUENCE [LARGE SCALE GENOMIC DNA]</scope>
    <source>
        <strain evidence="15 16">RCA23</strain>
    </source>
</reference>
<dbReference type="GO" id="GO:0050660">
    <property type="term" value="F:flavin adenine dinucleotide binding"/>
    <property type="evidence" value="ECO:0007669"/>
    <property type="project" value="InterPro"/>
</dbReference>
<dbReference type="InterPro" id="IPR025878">
    <property type="entry name" value="Acyl-CoA_dh-like_C_dom"/>
</dbReference>
<evidence type="ECO:0000256" key="3">
    <source>
        <dbReference type="ARBA" id="ARBA00022630"/>
    </source>
</evidence>
<evidence type="ECO:0000259" key="11">
    <source>
        <dbReference type="Pfam" id="PF00441"/>
    </source>
</evidence>
<dbReference type="InterPro" id="IPR009075">
    <property type="entry name" value="AcylCo_DH/oxidase_C"/>
</dbReference>
<dbReference type="FunFam" id="2.40.110.10:FF:000031">
    <property type="entry name" value="Acyl-CoA dehydrogenase, putative"/>
    <property type="match status" value="1"/>
</dbReference>
<comment type="catalytic activity">
    <reaction evidence="6">
        <text>3-(methylsulfanyl)propanoyl-CoA + oxidized [electron-transfer flavoprotein] + H(+) = 3-(methylsulfanyl)acryloyl-CoA + reduced [electron-transfer flavoprotein]</text>
        <dbReference type="Rhea" id="RHEA:52612"/>
        <dbReference type="Rhea" id="RHEA-COMP:10685"/>
        <dbReference type="Rhea" id="RHEA-COMP:10686"/>
        <dbReference type="ChEBI" id="CHEBI:15378"/>
        <dbReference type="ChEBI" id="CHEBI:57692"/>
        <dbReference type="ChEBI" id="CHEBI:58307"/>
        <dbReference type="ChEBI" id="CHEBI:82815"/>
        <dbReference type="ChEBI" id="CHEBI:84994"/>
        <dbReference type="EC" id="1.3.99.41"/>
    </reaction>
    <physiologicalReaction direction="left-to-right" evidence="6">
        <dbReference type="Rhea" id="RHEA:52613"/>
    </physiologicalReaction>
</comment>
<feature type="domain" description="Acyl-CoA dehydrogenase/oxidase C-terminal" evidence="11">
    <location>
        <begin position="281"/>
        <end position="443"/>
    </location>
</feature>
<dbReference type="Pfam" id="PF02771">
    <property type="entry name" value="Acyl-CoA_dh_N"/>
    <property type="match status" value="1"/>
</dbReference>
<evidence type="ECO:0000256" key="5">
    <source>
        <dbReference type="ARBA" id="ARBA00023002"/>
    </source>
</evidence>
<accession>A0AAN0RH54</accession>
<dbReference type="Pfam" id="PF12806">
    <property type="entry name" value="Acyl-CoA_dh_C"/>
    <property type="match status" value="1"/>
</dbReference>
<evidence type="ECO:0000313" key="16">
    <source>
        <dbReference type="Proteomes" id="UP000028680"/>
    </source>
</evidence>
<dbReference type="Gene3D" id="1.20.140.10">
    <property type="entry name" value="Butyryl-CoA Dehydrogenase, subunit A, domain 3"/>
    <property type="match status" value="1"/>
</dbReference>
<dbReference type="GO" id="GO:0016627">
    <property type="term" value="F:oxidoreductase activity, acting on the CH-CH group of donors"/>
    <property type="evidence" value="ECO:0007669"/>
    <property type="project" value="InterPro"/>
</dbReference>
<protein>
    <recommendedName>
        <fullName evidence="9">3-methylmercaptopropionyl-CoA dehydrogenase</fullName>
        <ecNumber evidence="8">1.3.99.41</ecNumber>
    </recommendedName>
</protein>
<evidence type="ECO:0000256" key="4">
    <source>
        <dbReference type="ARBA" id="ARBA00022827"/>
    </source>
</evidence>
<dbReference type="EC" id="1.3.99.41" evidence="8"/>
<comment type="cofactor">
    <cofactor evidence="1 10">
        <name>FAD</name>
        <dbReference type="ChEBI" id="CHEBI:57692"/>
    </cofactor>
</comment>
<evidence type="ECO:0000256" key="2">
    <source>
        <dbReference type="ARBA" id="ARBA00009347"/>
    </source>
</evidence>
<evidence type="ECO:0000259" key="14">
    <source>
        <dbReference type="Pfam" id="PF12806"/>
    </source>
</evidence>
<gene>
    <name evidence="15" type="ORF">RCA23_c05700</name>
</gene>
<evidence type="ECO:0000256" key="6">
    <source>
        <dbReference type="ARBA" id="ARBA00051388"/>
    </source>
</evidence>
<dbReference type="InterPro" id="IPR037069">
    <property type="entry name" value="AcylCoA_DH/ox_N_sf"/>
</dbReference>
<feature type="domain" description="Acetyl-CoA dehydrogenase-like C-terminal" evidence="14">
    <location>
        <begin position="456"/>
        <end position="559"/>
    </location>
</feature>
<evidence type="ECO:0000259" key="13">
    <source>
        <dbReference type="Pfam" id="PF02771"/>
    </source>
</evidence>
<evidence type="ECO:0000313" key="15">
    <source>
        <dbReference type="EMBL" id="AII86129.1"/>
    </source>
</evidence>
<name>A0AAN0RH54_9RHOB</name>
<keyword evidence="5 10" id="KW-0560">Oxidoreductase</keyword>